<dbReference type="OrthoDB" id="1347471at2"/>
<accession>A0A0A2M052</accession>
<evidence type="ECO:0008006" key="3">
    <source>
        <dbReference type="Google" id="ProtNLM"/>
    </source>
</evidence>
<comment type="caution">
    <text evidence="1">The sequence shown here is derived from an EMBL/GenBank/DDBJ whole genome shotgun (WGS) entry which is preliminary data.</text>
</comment>
<sequence length="186" mass="21989">MFKKIFSLLFFLFSNQFLYSQNIDKLEFKKTINSEISNSIANYLHSNNETNKKKLDSIKSIERNLLKSKIIGLWKFETVKCPDCVKGKKKHKNKMKYILVTNDEIIFYQRKISLKNIARKEKIIFTDKFDWYSGVTDLLFDDKSIWSIQIDDTGKYLKIYNSGVEYENSRGLIVSGVSINYYKKIK</sequence>
<gene>
    <name evidence="1" type="ORF">Q764_14320</name>
</gene>
<keyword evidence="2" id="KW-1185">Reference proteome</keyword>
<evidence type="ECO:0000313" key="2">
    <source>
        <dbReference type="Proteomes" id="UP000030121"/>
    </source>
</evidence>
<proteinExistence type="predicted"/>
<dbReference type="RefSeq" id="WP_026981036.1">
    <property type="nucleotide sequence ID" value="NZ_AUCZ01000048.1"/>
</dbReference>
<dbReference type="EMBL" id="JRLW01000064">
    <property type="protein sequence ID" value="KGO84848.1"/>
    <property type="molecule type" value="Genomic_DNA"/>
</dbReference>
<protein>
    <recommendedName>
        <fullName evidence="3">Lipocalin-like domain-containing protein</fullName>
    </recommendedName>
</protein>
<organism evidence="1 2">
    <name type="scientific">Flavobacterium suncheonense GH29-5 = DSM 17707</name>
    <dbReference type="NCBI Taxonomy" id="1121899"/>
    <lineage>
        <taxon>Bacteria</taxon>
        <taxon>Pseudomonadati</taxon>
        <taxon>Bacteroidota</taxon>
        <taxon>Flavobacteriia</taxon>
        <taxon>Flavobacteriales</taxon>
        <taxon>Flavobacteriaceae</taxon>
        <taxon>Flavobacterium</taxon>
    </lineage>
</organism>
<dbReference type="AlphaFoldDB" id="A0A0A2M052"/>
<dbReference type="Proteomes" id="UP000030121">
    <property type="component" value="Unassembled WGS sequence"/>
</dbReference>
<evidence type="ECO:0000313" key="1">
    <source>
        <dbReference type="EMBL" id="KGO84848.1"/>
    </source>
</evidence>
<reference evidence="1 2" key="1">
    <citation type="submission" date="2013-09" db="EMBL/GenBank/DDBJ databases">
        <authorList>
            <person name="Zeng Z."/>
            <person name="Chen C."/>
        </authorList>
    </citation>
    <scope>NUCLEOTIDE SEQUENCE [LARGE SCALE GENOMIC DNA]</scope>
    <source>
        <strain evidence="1 2">GH29-5</strain>
    </source>
</reference>
<name>A0A0A2M052_9FLAO</name>